<gene>
    <name evidence="8" type="ORF">NN4_88100</name>
</gene>
<dbReference type="InterPro" id="IPR016032">
    <property type="entry name" value="Sig_transdc_resp-reg_C-effctor"/>
</dbReference>
<dbReference type="InterPro" id="IPR027417">
    <property type="entry name" value="P-loop_NTPase"/>
</dbReference>
<dbReference type="SMART" id="SM01043">
    <property type="entry name" value="BTAD"/>
    <property type="match status" value="1"/>
</dbReference>
<dbReference type="PANTHER" id="PTHR35807:SF1">
    <property type="entry name" value="TRANSCRIPTIONAL REGULATOR REDD"/>
    <property type="match status" value="1"/>
</dbReference>
<feature type="compositionally biased region" description="Basic and acidic residues" evidence="5">
    <location>
        <begin position="331"/>
        <end position="341"/>
    </location>
</feature>
<evidence type="ECO:0000256" key="5">
    <source>
        <dbReference type="SAM" id="MobiDB-lite"/>
    </source>
</evidence>
<protein>
    <recommendedName>
        <fullName evidence="10">Bacterial transcriptional activator domain-containing protein</fullName>
    </recommendedName>
</protein>
<dbReference type="OrthoDB" id="8444614at2"/>
<dbReference type="AlphaFoldDB" id="A0A511MV62"/>
<evidence type="ECO:0000313" key="8">
    <source>
        <dbReference type="EMBL" id="GEM44291.1"/>
    </source>
</evidence>
<dbReference type="SUPFAM" id="SSF46894">
    <property type="entry name" value="C-terminal effector domain of the bipartite response regulators"/>
    <property type="match status" value="1"/>
</dbReference>
<dbReference type="Proteomes" id="UP000321424">
    <property type="component" value="Unassembled WGS sequence"/>
</dbReference>
<dbReference type="InterPro" id="IPR005158">
    <property type="entry name" value="BTAD"/>
</dbReference>
<dbReference type="PANTHER" id="PTHR35807">
    <property type="entry name" value="TRANSCRIPTIONAL REGULATOR REDD-RELATED"/>
    <property type="match status" value="1"/>
</dbReference>
<organism evidence="8 9">
    <name type="scientific">Nocardia ninae NBRC 108245</name>
    <dbReference type="NCBI Taxonomy" id="1210091"/>
    <lineage>
        <taxon>Bacteria</taxon>
        <taxon>Bacillati</taxon>
        <taxon>Actinomycetota</taxon>
        <taxon>Actinomycetes</taxon>
        <taxon>Mycobacteriales</taxon>
        <taxon>Nocardiaceae</taxon>
        <taxon>Nocardia</taxon>
    </lineage>
</organism>
<name>A0A511MV62_9NOCA</name>
<keyword evidence="2" id="KW-0805">Transcription regulation</keyword>
<dbReference type="GO" id="GO:0000160">
    <property type="term" value="P:phosphorelay signal transduction system"/>
    <property type="evidence" value="ECO:0007669"/>
    <property type="project" value="InterPro"/>
</dbReference>
<dbReference type="RefSeq" id="WP_147144330.1">
    <property type="nucleotide sequence ID" value="NZ_BJXA01000156.1"/>
</dbReference>
<evidence type="ECO:0000259" key="6">
    <source>
        <dbReference type="SMART" id="SM00862"/>
    </source>
</evidence>
<comment type="caution">
    <text evidence="8">The sequence shown here is derived from an EMBL/GenBank/DDBJ whole genome shotgun (WGS) entry which is preliminary data.</text>
</comment>
<feature type="domain" description="Bacterial transcriptional activator" evidence="7">
    <location>
        <begin position="467"/>
        <end position="606"/>
    </location>
</feature>
<feature type="domain" description="OmpR/PhoB-type" evidence="6">
    <location>
        <begin position="383"/>
        <end position="460"/>
    </location>
</feature>
<dbReference type="GO" id="GO:0003677">
    <property type="term" value="F:DNA binding"/>
    <property type="evidence" value="ECO:0007669"/>
    <property type="project" value="UniProtKB-KW"/>
</dbReference>
<evidence type="ECO:0000256" key="3">
    <source>
        <dbReference type="ARBA" id="ARBA00023125"/>
    </source>
</evidence>
<dbReference type="GO" id="GO:0006355">
    <property type="term" value="P:regulation of DNA-templated transcription"/>
    <property type="evidence" value="ECO:0007669"/>
    <property type="project" value="InterPro"/>
</dbReference>
<proteinExistence type="inferred from homology"/>
<dbReference type="InterPro" id="IPR011990">
    <property type="entry name" value="TPR-like_helical_dom_sf"/>
</dbReference>
<keyword evidence="4" id="KW-0804">Transcription</keyword>
<evidence type="ECO:0000256" key="4">
    <source>
        <dbReference type="ARBA" id="ARBA00023163"/>
    </source>
</evidence>
<reference evidence="8 9" key="1">
    <citation type="submission" date="2019-07" db="EMBL/GenBank/DDBJ databases">
        <title>Whole genome shotgun sequence of Nocardia ninae NBRC 108245.</title>
        <authorList>
            <person name="Hosoyama A."/>
            <person name="Uohara A."/>
            <person name="Ohji S."/>
            <person name="Ichikawa N."/>
        </authorList>
    </citation>
    <scope>NUCLEOTIDE SEQUENCE [LARGE SCALE GENOMIC DNA]</scope>
    <source>
        <strain evidence="8 9">NBRC 108245</strain>
    </source>
</reference>
<dbReference type="SMART" id="SM00862">
    <property type="entry name" value="Trans_reg_C"/>
    <property type="match status" value="1"/>
</dbReference>
<evidence type="ECO:0000256" key="2">
    <source>
        <dbReference type="ARBA" id="ARBA00023015"/>
    </source>
</evidence>
<keyword evidence="9" id="KW-1185">Reference proteome</keyword>
<evidence type="ECO:0000259" key="7">
    <source>
        <dbReference type="SMART" id="SM01043"/>
    </source>
</evidence>
<dbReference type="InterPro" id="IPR036388">
    <property type="entry name" value="WH-like_DNA-bd_sf"/>
</dbReference>
<dbReference type="Pfam" id="PF03704">
    <property type="entry name" value="BTAD"/>
    <property type="match status" value="1"/>
</dbReference>
<dbReference type="Gene3D" id="1.25.40.10">
    <property type="entry name" value="Tetratricopeptide repeat domain"/>
    <property type="match status" value="1"/>
</dbReference>
<comment type="similarity">
    <text evidence="1">Belongs to the AfsR/DnrI/RedD regulatory family.</text>
</comment>
<dbReference type="EMBL" id="BJXA01000156">
    <property type="protein sequence ID" value="GEM44291.1"/>
    <property type="molecule type" value="Genomic_DNA"/>
</dbReference>
<accession>A0A511MV62</accession>
<feature type="region of interest" description="Disordered" evidence="5">
    <location>
        <begin position="255"/>
        <end position="360"/>
    </location>
</feature>
<evidence type="ECO:0000256" key="1">
    <source>
        <dbReference type="ARBA" id="ARBA00005820"/>
    </source>
</evidence>
<sequence length="610" mass="65078">MTNSHQRGTTNLAPALTDSQTPIMIAVAGIGPRVGTTTTTLALAQMWPGPEPSLVVEADPAGGQLAEMSGADPYLGLASLARTITAEEPVEPDRLADHVQFLPGGVALLAAPPGRDAATVPATSLLLGAHASWRSLGVTVFADCGAPEPNSDLTPVLAAADACLVVVAAGRSDPELVARRIHTLTQHSRRRGVVLIGATARSEFAAALALPLLGTLPRARASAEALLAGSPSPRRRPHLLPAARLIAAAVLHQLRPPTHTTSPGQPPTRPSARHHRRTRHQLSTPTIYRLDHTPAVSPSPPTPPTPVMKPPSPVTVPPGPEPALADPGEDAGPHVEGELARPPEPADLALTDPPQQGTPALTVRVFGPTRILWRAPETVESVDITTRLQPRSREVLAVLALHPHGVSRSRVIDMVWGERPPERATGALTNTLSRLRTAVAAATGGQITELLTDDRLHYRLSEATITVDYWDFNAAVAARRRASSDADQAHACRLIADLATAELAPDLTGTWAEPLRESARRDALNAMSWLATRNSENDPRATLGLLETTAEADPYNETVWQDILRLHARLGEYAALDRTYSLLARKLAEVGHAPSQETRHLLEQLRRSER</sequence>
<feature type="compositionally biased region" description="Pro residues" evidence="5">
    <location>
        <begin position="297"/>
        <end position="321"/>
    </location>
</feature>
<dbReference type="SUPFAM" id="SSF52540">
    <property type="entry name" value="P-loop containing nucleoside triphosphate hydrolases"/>
    <property type="match status" value="1"/>
</dbReference>
<feature type="compositionally biased region" description="Basic residues" evidence="5">
    <location>
        <begin position="271"/>
        <end position="280"/>
    </location>
</feature>
<dbReference type="InterPro" id="IPR051677">
    <property type="entry name" value="AfsR-DnrI-RedD_regulator"/>
</dbReference>
<dbReference type="Gene3D" id="1.10.10.10">
    <property type="entry name" value="Winged helix-like DNA-binding domain superfamily/Winged helix DNA-binding domain"/>
    <property type="match status" value="1"/>
</dbReference>
<dbReference type="Gene3D" id="3.40.50.300">
    <property type="entry name" value="P-loop containing nucleotide triphosphate hydrolases"/>
    <property type="match status" value="1"/>
</dbReference>
<evidence type="ECO:0000313" key="9">
    <source>
        <dbReference type="Proteomes" id="UP000321424"/>
    </source>
</evidence>
<evidence type="ECO:0008006" key="10">
    <source>
        <dbReference type="Google" id="ProtNLM"/>
    </source>
</evidence>
<keyword evidence="3" id="KW-0238">DNA-binding</keyword>
<dbReference type="InterPro" id="IPR001867">
    <property type="entry name" value="OmpR/PhoB-type_DNA-bd"/>
</dbReference>